<comment type="similarity">
    <text evidence="9">Belongs to the GSP H family.</text>
</comment>
<keyword evidence="3" id="KW-1003">Cell membrane</keyword>
<keyword evidence="14" id="KW-1185">Reference proteome</keyword>
<dbReference type="InterPro" id="IPR022346">
    <property type="entry name" value="T2SS_GspH"/>
</dbReference>
<evidence type="ECO:0000256" key="10">
    <source>
        <dbReference type="ARBA" id="ARBA00030775"/>
    </source>
</evidence>
<evidence type="ECO:0000256" key="11">
    <source>
        <dbReference type="SAM" id="Phobius"/>
    </source>
</evidence>
<keyword evidence="5" id="KW-0997">Cell inner membrane</keyword>
<proteinExistence type="inferred from homology"/>
<dbReference type="RefSeq" id="WP_306727877.1">
    <property type="nucleotide sequence ID" value="NZ_JAVDDT010000003.1"/>
</dbReference>
<evidence type="ECO:0000256" key="3">
    <source>
        <dbReference type="ARBA" id="ARBA00022475"/>
    </source>
</evidence>
<evidence type="ECO:0000256" key="4">
    <source>
        <dbReference type="ARBA" id="ARBA00022481"/>
    </source>
</evidence>
<comment type="subcellular location">
    <subcellularLocation>
        <location evidence="1">Cell inner membrane</location>
        <topology evidence="1">Single-pass membrane protein</topology>
    </subcellularLocation>
</comment>
<dbReference type="InterPro" id="IPR012902">
    <property type="entry name" value="N_methyl_site"/>
</dbReference>
<reference evidence="13 14" key="1">
    <citation type="submission" date="2023-08" db="EMBL/GenBank/DDBJ databases">
        <title>Whole-genome sequencing of halo(alkali)philic microorganisms from hypersaline lakes.</title>
        <authorList>
            <person name="Sorokin D.Y."/>
            <person name="Abbas B."/>
            <person name="Merkel A.Y."/>
        </authorList>
    </citation>
    <scope>NUCLEOTIDE SEQUENCE [LARGE SCALE GENOMIC DNA]</scope>
    <source>
        <strain evidence="13 14">AB-CW4</strain>
    </source>
</reference>
<evidence type="ECO:0000256" key="9">
    <source>
        <dbReference type="ARBA" id="ARBA00025772"/>
    </source>
</evidence>
<dbReference type="PROSITE" id="PS00409">
    <property type="entry name" value="PROKAR_NTER_METHYL"/>
    <property type="match status" value="1"/>
</dbReference>
<protein>
    <recommendedName>
        <fullName evidence="2">Type II secretion system protein H</fullName>
    </recommendedName>
    <alternativeName>
        <fullName evidence="10">General secretion pathway protein H</fullName>
    </alternativeName>
</protein>
<dbReference type="Pfam" id="PF12019">
    <property type="entry name" value="GspH"/>
    <property type="match status" value="1"/>
</dbReference>
<evidence type="ECO:0000256" key="2">
    <source>
        <dbReference type="ARBA" id="ARBA00021549"/>
    </source>
</evidence>
<evidence type="ECO:0000256" key="5">
    <source>
        <dbReference type="ARBA" id="ARBA00022519"/>
    </source>
</evidence>
<evidence type="ECO:0000256" key="7">
    <source>
        <dbReference type="ARBA" id="ARBA00022989"/>
    </source>
</evidence>
<accession>A0ABU0W5U8</accession>
<dbReference type="Pfam" id="PF07963">
    <property type="entry name" value="N_methyl"/>
    <property type="match status" value="1"/>
</dbReference>
<evidence type="ECO:0000256" key="1">
    <source>
        <dbReference type="ARBA" id="ARBA00004377"/>
    </source>
</evidence>
<sequence length="176" mass="19311">MGSIRVRGMTLLELLIVLVIAGLLLGLGLPSLDRTIQEARMTAATNRLVSSLHFARDASIRLGVPVTLCPTIDGLSCERNTQAWSEGWLIYRHQHGGSGNRLRDPDQILRVIPGSAPGLQANRQAFTLRTDGRRSTNGTLLMCRRGETTADRAVIINVMGRVRSTRDPDRMPSPEC</sequence>
<evidence type="ECO:0000256" key="8">
    <source>
        <dbReference type="ARBA" id="ARBA00023136"/>
    </source>
</evidence>
<dbReference type="NCBIfam" id="TIGR02532">
    <property type="entry name" value="IV_pilin_GFxxxE"/>
    <property type="match status" value="1"/>
</dbReference>
<keyword evidence="6 11" id="KW-0812">Transmembrane</keyword>
<organism evidence="13 14">
    <name type="scientific">Natronospira bacteriovora</name>
    <dbReference type="NCBI Taxonomy" id="3069753"/>
    <lineage>
        <taxon>Bacteria</taxon>
        <taxon>Pseudomonadati</taxon>
        <taxon>Pseudomonadota</taxon>
        <taxon>Gammaproteobacteria</taxon>
        <taxon>Natronospirales</taxon>
        <taxon>Natronospiraceae</taxon>
        <taxon>Natronospira</taxon>
    </lineage>
</organism>
<dbReference type="SUPFAM" id="SSF54523">
    <property type="entry name" value="Pili subunits"/>
    <property type="match status" value="1"/>
</dbReference>
<feature type="domain" description="General secretion pathway GspH" evidence="12">
    <location>
        <begin position="44"/>
        <end position="160"/>
    </location>
</feature>
<comment type="caution">
    <text evidence="13">The sequence shown here is derived from an EMBL/GenBank/DDBJ whole genome shotgun (WGS) entry which is preliminary data.</text>
</comment>
<name>A0ABU0W5U8_9GAMM</name>
<evidence type="ECO:0000256" key="6">
    <source>
        <dbReference type="ARBA" id="ARBA00022692"/>
    </source>
</evidence>
<dbReference type="Proteomes" id="UP001239019">
    <property type="component" value="Unassembled WGS sequence"/>
</dbReference>
<dbReference type="EMBL" id="JAVDDT010000003">
    <property type="protein sequence ID" value="MDQ2069376.1"/>
    <property type="molecule type" value="Genomic_DNA"/>
</dbReference>
<keyword evidence="8 11" id="KW-0472">Membrane</keyword>
<evidence type="ECO:0000313" key="14">
    <source>
        <dbReference type="Proteomes" id="UP001239019"/>
    </source>
</evidence>
<keyword evidence="4" id="KW-0488">Methylation</keyword>
<dbReference type="Gene3D" id="3.55.40.10">
    <property type="entry name" value="minor pseudopilin epsh domain"/>
    <property type="match status" value="1"/>
</dbReference>
<evidence type="ECO:0000313" key="13">
    <source>
        <dbReference type="EMBL" id="MDQ2069376.1"/>
    </source>
</evidence>
<evidence type="ECO:0000259" key="12">
    <source>
        <dbReference type="Pfam" id="PF12019"/>
    </source>
</evidence>
<gene>
    <name evidence="13" type="ORF">RBH19_05795</name>
</gene>
<dbReference type="InterPro" id="IPR045584">
    <property type="entry name" value="Pilin-like"/>
</dbReference>
<feature type="transmembrane region" description="Helical" evidence="11">
    <location>
        <begin position="12"/>
        <end position="32"/>
    </location>
</feature>
<keyword evidence="7 11" id="KW-1133">Transmembrane helix</keyword>